<keyword evidence="1" id="KW-0805">Transcription regulation</keyword>
<dbReference type="PANTHER" id="PTHR43280">
    <property type="entry name" value="ARAC-FAMILY TRANSCRIPTIONAL REGULATOR"/>
    <property type="match status" value="1"/>
</dbReference>
<evidence type="ECO:0000256" key="1">
    <source>
        <dbReference type="ARBA" id="ARBA00023015"/>
    </source>
</evidence>
<reference evidence="5" key="2">
    <citation type="journal article" date="2021" name="PeerJ">
        <title>Extensive microbial diversity within the chicken gut microbiome revealed by metagenomics and culture.</title>
        <authorList>
            <person name="Gilroy R."/>
            <person name="Ravi A."/>
            <person name="Getino M."/>
            <person name="Pursley I."/>
            <person name="Horton D.L."/>
            <person name="Alikhan N.F."/>
            <person name="Baker D."/>
            <person name="Gharbi K."/>
            <person name="Hall N."/>
            <person name="Watson M."/>
            <person name="Adriaenssens E.M."/>
            <person name="Foster-Nyarko E."/>
            <person name="Jarju S."/>
            <person name="Secka A."/>
            <person name="Antonio M."/>
            <person name="Oren A."/>
            <person name="Chaudhuri R.R."/>
            <person name="La Ragione R."/>
            <person name="Hildebrand F."/>
            <person name="Pallen M.J."/>
        </authorList>
    </citation>
    <scope>NUCLEOTIDE SEQUENCE</scope>
    <source>
        <strain evidence="5">ChiSjej5B23-6657</strain>
    </source>
</reference>
<dbReference type="SUPFAM" id="SSF46689">
    <property type="entry name" value="Homeodomain-like"/>
    <property type="match status" value="2"/>
</dbReference>
<organism evidence="5 6">
    <name type="scientific">Candidatus Pullilachnospira gallistercoris</name>
    <dbReference type="NCBI Taxonomy" id="2840911"/>
    <lineage>
        <taxon>Bacteria</taxon>
        <taxon>Bacillati</taxon>
        <taxon>Bacillota</taxon>
        <taxon>Clostridia</taxon>
        <taxon>Lachnospirales</taxon>
        <taxon>Lachnospiraceae</taxon>
        <taxon>Lachnospiraceae incertae sedis</taxon>
        <taxon>Candidatus Pullilachnospira</taxon>
    </lineage>
</organism>
<dbReference type="Pfam" id="PF12833">
    <property type="entry name" value="HTH_18"/>
    <property type="match status" value="1"/>
</dbReference>
<dbReference type="PROSITE" id="PS01124">
    <property type="entry name" value="HTH_ARAC_FAMILY_2"/>
    <property type="match status" value="1"/>
</dbReference>
<name>A0A9D1JBK1_9FIRM</name>
<evidence type="ECO:0000259" key="4">
    <source>
        <dbReference type="PROSITE" id="PS01124"/>
    </source>
</evidence>
<dbReference type="InterPro" id="IPR009057">
    <property type="entry name" value="Homeodomain-like_sf"/>
</dbReference>
<gene>
    <name evidence="5" type="ORF">IAA55_11090</name>
</gene>
<sequence>MKSDYLNDQYLLETEQEQDFWKKMQDQLLFINEIPAIGNFDAYEKLAQHGYLDTVMPYISSDFEVFKLYLATHVAKCTEAASRSGLPSNITELLKKDAFVRITKARTQKELENVMLHLLDELKKEYRRNNVRKYSHTIQRAIEFIHNHKHQPLTAADVTAHLGVERTHLSRQFHQETGLTITDYIHTVKTDAAEALILGRGYSLTEISDLLGYSSYSYFSRVYKKYKHCLPGETSRQVTASSSALG</sequence>
<comment type="caution">
    <text evidence="5">The sequence shown here is derived from an EMBL/GenBank/DDBJ whole genome shotgun (WGS) entry which is preliminary data.</text>
</comment>
<dbReference type="GO" id="GO:0003700">
    <property type="term" value="F:DNA-binding transcription factor activity"/>
    <property type="evidence" value="ECO:0007669"/>
    <property type="project" value="InterPro"/>
</dbReference>
<keyword evidence="2" id="KW-0238">DNA-binding</keyword>
<dbReference type="SMART" id="SM00342">
    <property type="entry name" value="HTH_ARAC"/>
    <property type="match status" value="1"/>
</dbReference>
<feature type="domain" description="HTH araC/xylS-type" evidence="4">
    <location>
        <begin position="139"/>
        <end position="237"/>
    </location>
</feature>
<accession>A0A9D1JBK1</accession>
<protein>
    <submittedName>
        <fullName evidence="5">Helix-turn-helix transcriptional regulator</fullName>
    </submittedName>
</protein>
<dbReference type="Proteomes" id="UP000823912">
    <property type="component" value="Unassembled WGS sequence"/>
</dbReference>
<evidence type="ECO:0000313" key="5">
    <source>
        <dbReference type="EMBL" id="HIR71806.1"/>
    </source>
</evidence>
<keyword evidence="3" id="KW-0804">Transcription</keyword>
<dbReference type="EMBL" id="DVHM01000187">
    <property type="protein sequence ID" value="HIR71806.1"/>
    <property type="molecule type" value="Genomic_DNA"/>
</dbReference>
<dbReference type="GO" id="GO:0043565">
    <property type="term" value="F:sequence-specific DNA binding"/>
    <property type="evidence" value="ECO:0007669"/>
    <property type="project" value="InterPro"/>
</dbReference>
<dbReference type="InterPro" id="IPR018060">
    <property type="entry name" value="HTH_AraC"/>
</dbReference>
<dbReference type="AlphaFoldDB" id="A0A9D1JBK1"/>
<evidence type="ECO:0000256" key="3">
    <source>
        <dbReference type="ARBA" id="ARBA00023163"/>
    </source>
</evidence>
<dbReference type="PANTHER" id="PTHR43280:SF28">
    <property type="entry name" value="HTH-TYPE TRANSCRIPTIONAL ACTIVATOR RHAS"/>
    <property type="match status" value="1"/>
</dbReference>
<dbReference type="Gene3D" id="1.10.10.60">
    <property type="entry name" value="Homeodomain-like"/>
    <property type="match status" value="2"/>
</dbReference>
<proteinExistence type="predicted"/>
<evidence type="ECO:0000313" key="6">
    <source>
        <dbReference type="Proteomes" id="UP000823912"/>
    </source>
</evidence>
<reference evidence="5" key="1">
    <citation type="submission" date="2020-10" db="EMBL/GenBank/DDBJ databases">
        <authorList>
            <person name="Gilroy R."/>
        </authorList>
    </citation>
    <scope>NUCLEOTIDE SEQUENCE</scope>
    <source>
        <strain evidence="5">ChiSjej5B23-6657</strain>
    </source>
</reference>
<evidence type="ECO:0000256" key="2">
    <source>
        <dbReference type="ARBA" id="ARBA00023125"/>
    </source>
</evidence>